<comment type="caution">
    <text evidence="1">The sequence shown here is derived from an EMBL/GenBank/DDBJ whole genome shotgun (WGS) entry which is preliminary data.</text>
</comment>
<keyword evidence="2" id="KW-1185">Reference proteome</keyword>
<dbReference type="AlphaFoldDB" id="A0A934RYK4"/>
<dbReference type="EMBL" id="JAENIL010000007">
    <property type="protein sequence ID" value="MBK1876219.1"/>
    <property type="molecule type" value="Genomic_DNA"/>
</dbReference>
<protein>
    <submittedName>
        <fullName evidence="1">Uncharacterized protein</fullName>
    </submittedName>
</protein>
<organism evidence="1 2">
    <name type="scientific">Pelagicoccus mobilis</name>
    <dbReference type="NCBI Taxonomy" id="415221"/>
    <lineage>
        <taxon>Bacteria</taxon>
        <taxon>Pseudomonadati</taxon>
        <taxon>Verrucomicrobiota</taxon>
        <taxon>Opitutia</taxon>
        <taxon>Puniceicoccales</taxon>
        <taxon>Pelagicoccaceae</taxon>
        <taxon>Pelagicoccus</taxon>
    </lineage>
</organism>
<evidence type="ECO:0000313" key="2">
    <source>
        <dbReference type="Proteomes" id="UP000617628"/>
    </source>
</evidence>
<accession>A0A934RYK4</accession>
<sequence length="360" mass="41088">MAVLLLGGLGLRADVNIPVVDKCMAALRRGELPTYTTQRVCHREFTKTFEMLCEKYGVDENRLFKEPDRTDFYLYAVKMSMIYPEEHDGWPLFSNLSYICSKVLEDRLKVREDLFSRYSLLFRALDGGRGGVAFDQVKRLWSEDRFLAVQAIRYLTVAYEDYFWVADCFAYREAYADALTVAEIVSSVDEVKGLHVKADVLAKAGRHAEAERCYMQLAKEKGQLYPIARYYRSHPEIVGLNGKSYGTLFENLYRNVNPRRAKQSAAVDTPPKEGLVVANSEPTLHQSRVFDSYIIVAVDGFEVGNLHDYAVVVAKDYQKETMVVTCWNGTEYVTKTVKASERRILGCDLFEYRAPKGRSA</sequence>
<reference evidence="1" key="1">
    <citation type="submission" date="2021-01" db="EMBL/GenBank/DDBJ databases">
        <title>Modified the classification status of verrucomicrobia.</title>
        <authorList>
            <person name="Feng X."/>
        </authorList>
    </citation>
    <scope>NUCLEOTIDE SEQUENCE</scope>
    <source>
        <strain evidence="1">KCTC 13126</strain>
    </source>
</reference>
<gene>
    <name evidence="1" type="ORF">JIN87_05025</name>
</gene>
<dbReference type="Proteomes" id="UP000617628">
    <property type="component" value="Unassembled WGS sequence"/>
</dbReference>
<dbReference type="RefSeq" id="WP_200354435.1">
    <property type="nucleotide sequence ID" value="NZ_JAENIL010000007.1"/>
</dbReference>
<name>A0A934RYK4_9BACT</name>
<evidence type="ECO:0000313" key="1">
    <source>
        <dbReference type="EMBL" id="MBK1876219.1"/>
    </source>
</evidence>
<proteinExistence type="predicted"/>